<dbReference type="InterPro" id="IPR041490">
    <property type="entry name" value="KstR2_TetR_C"/>
</dbReference>
<evidence type="ECO:0000256" key="4">
    <source>
        <dbReference type="ARBA" id="ARBA00023163"/>
    </source>
</evidence>
<dbReference type="InterPro" id="IPR050109">
    <property type="entry name" value="HTH-type_TetR-like_transc_reg"/>
</dbReference>
<dbReference type="PANTHER" id="PTHR30055:SF175">
    <property type="entry name" value="HTH-TYPE TRANSCRIPTIONAL REPRESSOR KSTR2"/>
    <property type="match status" value="1"/>
</dbReference>
<evidence type="ECO:0000256" key="1">
    <source>
        <dbReference type="ARBA" id="ARBA00022491"/>
    </source>
</evidence>
<dbReference type="SUPFAM" id="SSF48498">
    <property type="entry name" value="Tetracyclin repressor-like, C-terminal domain"/>
    <property type="match status" value="1"/>
</dbReference>
<dbReference type="Pfam" id="PF17932">
    <property type="entry name" value="TetR_C_24"/>
    <property type="match status" value="1"/>
</dbReference>
<evidence type="ECO:0000313" key="8">
    <source>
        <dbReference type="EMBL" id="KWX03039.1"/>
    </source>
</evidence>
<dbReference type="PROSITE" id="PS01081">
    <property type="entry name" value="HTH_TETR_1"/>
    <property type="match status" value="1"/>
</dbReference>
<dbReference type="AlphaFoldDB" id="A0A132MYT2"/>
<sequence>MSAVPVPGTERGERMSPRAKGPARAARSAKPAHEESLGDVSVPRRLVAVATRLFAERGFDSTSVQEIVEAAGVTKGAMYHYFASKDDLLYEIYHRVLAMQTERLERFATADAPIEERLRAAAVDVVVTSIENLDDVVVFFRSMHLLSPEKQASVRAERRRYHERFRSLIEQGQRSGVFRRDVSADLAVHAFFGAVHHLGTWYRREGPLSPHEIGETFADLMLHGLRVR</sequence>
<feature type="domain" description="HTH tetR-type" evidence="7">
    <location>
        <begin position="40"/>
        <end position="100"/>
    </location>
</feature>
<proteinExistence type="predicted"/>
<dbReference type="Proteomes" id="UP000070188">
    <property type="component" value="Unassembled WGS sequence"/>
</dbReference>
<organism evidence="8 9">
    <name type="scientific">Carbonactinospora thermoautotrophica</name>
    <dbReference type="NCBI Taxonomy" id="1469144"/>
    <lineage>
        <taxon>Bacteria</taxon>
        <taxon>Bacillati</taxon>
        <taxon>Actinomycetota</taxon>
        <taxon>Actinomycetes</taxon>
        <taxon>Kitasatosporales</taxon>
        <taxon>Carbonactinosporaceae</taxon>
        <taxon>Carbonactinospora</taxon>
    </lineage>
</organism>
<keyword evidence="3 5" id="KW-0238">DNA-binding</keyword>
<dbReference type="PATRIC" id="fig|1469144.10.peg.4382"/>
<reference evidence="9" key="1">
    <citation type="submission" date="2015-04" db="EMBL/GenBank/DDBJ databases">
        <title>Physiological reanalysis, assessment of diazotrophy, and genome sequences of multiple isolates of Streptomyces thermoautotrophicus.</title>
        <authorList>
            <person name="MacKellar D.C."/>
            <person name="Lieber L."/>
            <person name="Norman J."/>
            <person name="Bolger A."/>
            <person name="Tobin C."/>
            <person name="Murray J.W."/>
            <person name="Chang R."/>
            <person name="Ford T."/>
            <person name="Nguyen P.Q."/>
            <person name="Woodward J."/>
            <person name="Permingeat H."/>
            <person name="Joshi N.S."/>
            <person name="Silver P.A."/>
            <person name="Usadel B."/>
            <person name="Rutherford A.W."/>
            <person name="Friesen M."/>
            <person name="Prell J."/>
        </authorList>
    </citation>
    <scope>NUCLEOTIDE SEQUENCE [LARGE SCALE GENOMIC DNA]</scope>
    <source>
        <strain evidence="9">H1</strain>
    </source>
</reference>
<evidence type="ECO:0000256" key="2">
    <source>
        <dbReference type="ARBA" id="ARBA00023015"/>
    </source>
</evidence>
<dbReference type="Pfam" id="PF00440">
    <property type="entry name" value="TetR_N"/>
    <property type="match status" value="1"/>
</dbReference>
<dbReference type="InterPro" id="IPR009057">
    <property type="entry name" value="Homeodomain-like_sf"/>
</dbReference>
<evidence type="ECO:0000256" key="6">
    <source>
        <dbReference type="SAM" id="MobiDB-lite"/>
    </source>
</evidence>
<gene>
    <name evidence="8" type="ORF">LI90_4089</name>
</gene>
<dbReference type="Gene3D" id="1.10.10.60">
    <property type="entry name" value="Homeodomain-like"/>
    <property type="match status" value="1"/>
</dbReference>
<dbReference type="InterPro" id="IPR023772">
    <property type="entry name" value="DNA-bd_HTH_TetR-type_CS"/>
</dbReference>
<feature type="DNA-binding region" description="H-T-H motif" evidence="5">
    <location>
        <begin position="63"/>
        <end position="82"/>
    </location>
</feature>
<name>A0A132MYT2_9ACTN</name>
<feature type="region of interest" description="Disordered" evidence="6">
    <location>
        <begin position="1"/>
        <end position="37"/>
    </location>
</feature>
<dbReference type="PANTHER" id="PTHR30055">
    <property type="entry name" value="HTH-TYPE TRANSCRIPTIONAL REGULATOR RUTR"/>
    <property type="match status" value="1"/>
</dbReference>
<keyword evidence="4" id="KW-0804">Transcription</keyword>
<dbReference type="PRINTS" id="PR00455">
    <property type="entry name" value="HTHTETR"/>
</dbReference>
<comment type="caution">
    <text evidence="8">The sequence shown here is derived from an EMBL/GenBank/DDBJ whole genome shotgun (WGS) entry which is preliminary data.</text>
</comment>
<evidence type="ECO:0000259" key="7">
    <source>
        <dbReference type="PROSITE" id="PS50977"/>
    </source>
</evidence>
<dbReference type="GO" id="GO:0000976">
    <property type="term" value="F:transcription cis-regulatory region binding"/>
    <property type="evidence" value="ECO:0007669"/>
    <property type="project" value="TreeGrafter"/>
</dbReference>
<protein>
    <submittedName>
        <fullName evidence="8">Transcriptional regulator</fullName>
    </submittedName>
</protein>
<evidence type="ECO:0000256" key="5">
    <source>
        <dbReference type="PROSITE-ProRule" id="PRU00335"/>
    </source>
</evidence>
<dbReference type="PROSITE" id="PS50977">
    <property type="entry name" value="HTH_TETR_2"/>
    <property type="match status" value="1"/>
</dbReference>
<dbReference type="STRING" id="1469144.LI90_4089"/>
<evidence type="ECO:0000313" key="9">
    <source>
        <dbReference type="Proteomes" id="UP000070188"/>
    </source>
</evidence>
<dbReference type="EMBL" id="LAXD01000001">
    <property type="protein sequence ID" value="KWX03039.1"/>
    <property type="molecule type" value="Genomic_DNA"/>
</dbReference>
<keyword evidence="2" id="KW-0805">Transcription regulation</keyword>
<keyword evidence="1" id="KW-0678">Repressor</keyword>
<dbReference type="InterPro" id="IPR036271">
    <property type="entry name" value="Tet_transcr_reg_TetR-rel_C_sf"/>
</dbReference>
<dbReference type="Gene3D" id="1.10.357.10">
    <property type="entry name" value="Tetracycline Repressor, domain 2"/>
    <property type="match status" value="1"/>
</dbReference>
<accession>A0A132MYT2</accession>
<dbReference type="InterPro" id="IPR001647">
    <property type="entry name" value="HTH_TetR"/>
</dbReference>
<keyword evidence="9" id="KW-1185">Reference proteome</keyword>
<dbReference type="SUPFAM" id="SSF46689">
    <property type="entry name" value="Homeodomain-like"/>
    <property type="match status" value="1"/>
</dbReference>
<dbReference type="GO" id="GO:0003700">
    <property type="term" value="F:DNA-binding transcription factor activity"/>
    <property type="evidence" value="ECO:0007669"/>
    <property type="project" value="TreeGrafter"/>
</dbReference>
<evidence type="ECO:0000256" key="3">
    <source>
        <dbReference type="ARBA" id="ARBA00023125"/>
    </source>
</evidence>